<feature type="compositionally biased region" description="Acidic residues" evidence="1">
    <location>
        <begin position="218"/>
        <end position="228"/>
    </location>
</feature>
<sequence length="292" mass="33290">MNPSRTGRGILASLDRIGDPRMTWPQDLYSLEVTNMSEFERLDPLSPFHLTDQQRKFADTMAFFVNQAKRERRAEAFLGHCYGRLLTKWPEYRRSSGDFAWRQAQRKEYFRLQLLQSHRLFHIIEPTCDWETILSLSALDYLLVSDVLLAMGRELRSGLMDNYRARLEAIRAPVAAVMAVQPWTDDQAMELTDDEYGTSEDDQSMEKECTDDEKSGGEDGESMEEERTDEEKSGDEKSGDEKIGNESDKSMNEELTDEEGSSDEDAGENEDRSSVGAHVGSSPEVIEISDDE</sequence>
<accession>A0A4Q2CZK6</accession>
<gene>
    <name evidence="2" type="ORF">EST38_g13524</name>
</gene>
<feature type="compositionally biased region" description="Basic and acidic residues" evidence="1">
    <location>
        <begin position="229"/>
        <end position="252"/>
    </location>
</feature>
<evidence type="ECO:0000313" key="3">
    <source>
        <dbReference type="Proteomes" id="UP000290288"/>
    </source>
</evidence>
<dbReference type="OrthoDB" id="10634586at2759"/>
<feature type="compositionally biased region" description="Acidic residues" evidence="1">
    <location>
        <begin position="254"/>
        <end position="268"/>
    </location>
</feature>
<feature type="compositionally biased region" description="Basic and acidic residues" evidence="1">
    <location>
        <begin position="204"/>
        <end position="217"/>
    </location>
</feature>
<protein>
    <submittedName>
        <fullName evidence="2">Uncharacterized protein</fullName>
    </submittedName>
</protein>
<comment type="caution">
    <text evidence="2">The sequence shown here is derived from an EMBL/GenBank/DDBJ whole genome shotgun (WGS) entry which is preliminary data.</text>
</comment>
<dbReference type="EMBL" id="SDEE01001286">
    <property type="protein sequence ID" value="RXW12330.1"/>
    <property type="molecule type" value="Genomic_DNA"/>
</dbReference>
<organism evidence="2 3">
    <name type="scientific">Candolleomyces aberdarensis</name>
    <dbReference type="NCBI Taxonomy" id="2316362"/>
    <lineage>
        <taxon>Eukaryota</taxon>
        <taxon>Fungi</taxon>
        <taxon>Dikarya</taxon>
        <taxon>Basidiomycota</taxon>
        <taxon>Agaricomycotina</taxon>
        <taxon>Agaricomycetes</taxon>
        <taxon>Agaricomycetidae</taxon>
        <taxon>Agaricales</taxon>
        <taxon>Agaricineae</taxon>
        <taxon>Psathyrellaceae</taxon>
        <taxon>Candolleomyces</taxon>
    </lineage>
</organism>
<dbReference type="AlphaFoldDB" id="A0A4Q2CZK6"/>
<feature type="region of interest" description="Disordered" evidence="1">
    <location>
        <begin position="195"/>
        <end position="292"/>
    </location>
</feature>
<dbReference type="Proteomes" id="UP000290288">
    <property type="component" value="Unassembled WGS sequence"/>
</dbReference>
<reference evidence="2 3" key="1">
    <citation type="submission" date="2019-01" db="EMBL/GenBank/DDBJ databases">
        <title>Draft genome sequence of Psathyrella aberdarensis IHI B618.</title>
        <authorList>
            <person name="Buettner E."/>
            <person name="Kellner H."/>
        </authorList>
    </citation>
    <scope>NUCLEOTIDE SEQUENCE [LARGE SCALE GENOMIC DNA]</scope>
    <source>
        <strain evidence="2 3">IHI B618</strain>
    </source>
</reference>
<evidence type="ECO:0000313" key="2">
    <source>
        <dbReference type="EMBL" id="RXW12330.1"/>
    </source>
</evidence>
<keyword evidence="3" id="KW-1185">Reference proteome</keyword>
<evidence type="ECO:0000256" key="1">
    <source>
        <dbReference type="SAM" id="MobiDB-lite"/>
    </source>
</evidence>
<proteinExistence type="predicted"/>
<name>A0A4Q2CZK6_9AGAR</name>